<protein>
    <submittedName>
        <fullName evidence="2">Uncharacterized protein</fullName>
    </submittedName>
</protein>
<evidence type="ECO:0000313" key="2">
    <source>
        <dbReference type="EMBL" id="KAF2096397.1"/>
    </source>
</evidence>
<dbReference type="Pfam" id="PF02458">
    <property type="entry name" value="Transferase"/>
    <property type="match status" value="1"/>
</dbReference>
<keyword evidence="3" id="KW-1185">Reference proteome</keyword>
<dbReference type="GO" id="GO:0016747">
    <property type="term" value="F:acyltransferase activity, transferring groups other than amino-acyl groups"/>
    <property type="evidence" value="ECO:0007669"/>
    <property type="project" value="TreeGrafter"/>
</dbReference>
<dbReference type="InterPro" id="IPR023213">
    <property type="entry name" value="CAT-like_dom_sf"/>
</dbReference>
<comment type="caution">
    <text evidence="2">The sequence shown here is derived from an EMBL/GenBank/DDBJ whole genome shotgun (WGS) entry which is preliminary data.</text>
</comment>
<dbReference type="PANTHER" id="PTHR31642">
    <property type="entry name" value="TRICHOTHECENE 3-O-ACETYLTRANSFERASE"/>
    <property type="match status" value="1"/>
</dbReference>
<evidence type="ECO:0000313" key="3">
    <source>
        <dbReference type="Proteomes" id="UP000799772"/>
    </source>
</evidence>
<dbReference type="GO" id="GO:0044550">
    <property type="term" value="P:secondary metabolite biosynthetic process"/>
    <property type="evidence" value="ECO:0007669"/>
    <property type="project" value="TreeGrafter"/>
</dbReference>
<sequence length="436" mass="48639">MSVVYNGSLSQRGLLCLRCPQNLPENLDVADMIHTTSLSETEFPYTYDQLKDQGMPARCFPKNIFLRNLPAMSSSGEAFSPIFGMQIYFFDGGMIVATICHHGIFSGEERAKFTQTLASNCKNIGEGKRFEDTEYAYAHDQEAQDHIWASLTPPPPYDWRGVLKQCPEFTTCEGGNEEPIKDNTSVTSRLFTFSAASIRQLKDSIINQLSDSVRDRCANTAASEDPGRKDNPLHSLSSFVCLTALVWHHLTLARVPRLDPEEPSSIFIPVNLRMRGLVPSMAFPGCSILEPCAELPVAEVASSAPDTLFKLAQFVRNAIDQVDHAYLSQRLQLFTSIPDVTELRHTGETARCRAGFKMNNWAMFGADAEWNIVGTATGAPEWVRKPWSAIEGYAIVLPRKNDPDADWEVTLGLREEDMEQLLGDNEFMASVKRVVE</sequence>
<dbReference type="EMBL" id="ML978129">
    <property type="protein sequence ID" value="KAF2096397.1"/>
    <property type="molecule type" value="Genomic_DNA"/>
</dbReference>
<dbReference type="OrthoDB" id="1862401at2759"/>
<dbReference type="PANTHER" id="PTHR31642:SF310">
    <property type="entry name" value="FATTY ALCOHOL:CAFFEOYL-COA ACYLTRANSFERASE"/>
    <property type="match status" value="1"/>
</dbReference>
<dbReference type="AlphaFoldDB" id="A0A9P4IB04"/>
<evidence type="ECO:0000256" key="1">
    <source>
        <dbReference type="ARBA" id="ARBA00022679"/>
    </source>
</evidence>
<dbReference type="InterPro" id="IPR050317">
    <property type="entry name" value="Plant_Fungal_Acyltransferase"/>
</dbReference>
<reference evidence="2" key="1">
    <citation type="journal article" date="2020" name="Stud. Mycol.">
        <title>101 Dothideomycetes genomes: a test case for predicting lifestyles and emergence of pathogens.</title>
        <authorList>
            <person name="Haridas S."/>
            <person name="Albert R."/>
            <person name="Binder M."/>
            <person name="Bloem J."/>
            <person name="Labutti K."/>
            <person name="Salamov A."/>
            <person name="Andreopoulos B."/>
            <person name="Baker S."/>
            <person name="Barry K."/>
            <person name="Bills G."/>
            <person name="Bluhm B."/>
            <person name="Cannon C."/>
            <person name="Castanera R."/>
            <person name="Culley D."/>
            <person name="Daum C."/>
            <person name="Ezra D."/>
            <person name="Gonzalez J."/>
            <person name="Henrissat B."/>
            <person name="Kuo A."/>
            <person name="Liang C."/>
            <person name="Lipzen A."/>
            <person name="Lutzoni F."/>
            <person name="Magnuson J."/>
            <person name="Mondo S."/>
            <person name="Nolan M."/>
            <person name="Ohm R."/>
            <person name="Pangilinan J."/>
            <person name="Park H.-J."/>
            <person name="Ramirez L."/>
            <person name="Alfaro M."/>
            <person name="Sun H."/>
            <person name="Tritt A."/>
            <person name="Yoshinaga Y."/>
            <person name="Zwiers L.-H."/>
            <person name="Turgeon B."/>
            <person name="Goodwin S."/>
            <person name="Spatafora J."/>
            <person name="Crous P."/>
            <person name="Grigoriev I."/>
        </authorList>
    </citation>
    <scope>NUCLEOTIDE SEQUENCE</scope>
    <source>
        <strain evidence="2">CBS 133067</strain>
    </source>
</reference>
<keyword evidence="1" id="KW-0808">Transferase</keyword>
<dbReference type="Gene3D" id="3.30.559.10">
    <property type="entry name" value="Chloramphenicol acetyltransferase-like domain"/>
    <property type="match status" value="2"/>
</dbReference>
<gene>
    <name evidence="2" type="ORF">NA57DRAFT_58315</name>
</gene>
<proteinExistence type="predicted"/>
<accession>A0A9P4IB04</accession>
<name>A0A9P4IB04_9PEZI</name>
<organism evidence="2 3">
    <name type="scientific">Rhizodiscina lignyota</name>
    <dbReference type="NCBI Taxonomy" id="1504668"/>
    <lineage>
        <taxon>Eukaryota</taxon>
        <taxon>Fungi</taxon>
        <taxon>Dikarya</taxon>
        <taxon>Ascomycota</taxon>
        <taxon>Pezizomycotina</taxon>
        <taxon>Dothideomycetes</taxon>
        <taxon>Pleosporomycetidae</taxon>
        <taxon>Aulographales</taxon>
        <taxon>Rhizodiscinaceae</taxon>
        <taxon>Rhizodiscina</taxon>
    </lineage>
</organism>
<dbReference type="Proteomes" id="UP000799772">
    <property type="component" value="Unassembled WGS sequence"/>
</dbReference>